<gene>
    <name evidence="1" type="ORF">LWC34_12370</name>
</gene>
<keyword evidence="2" id="KW-1185">Reference proteome</keyword>
<dbReference type="InterPro" id="IPR008979">
    <property type="entry name" value="Galactose-bd-like_sf"/>
</dbReference>
<dbReference type="CDD" id="cd03143">
    <property type="entry name" value="A4_beta-galactosidase_middle_domain"/>
    <property type="match status" value="1"/>
</dbReference>
<dbReference type="InterPro" id="IPR053161">
    <property type="entry name" value="Ulvan_degrading_GH"/>
</dbReference>
<reference evidence="1 2" key="1">
    <citation type="submission" date="2021-12" db="EMBL/GenBank/DDBJ databases">
        <title>Genome sequence of Kibdelosporangium philippinense ATCC 49844.</title>
        <authorList>
            <person name="Fedorov E.A."/>
            <person name="Omeragic M."/>
            <person name="Shalygina K.F."/>
            <person name="Maclea K.S."/>
        </authorList>
    </citation>
    <scope>NUCLEOTIDE SEQUENCE [LARGE SCALE GENOMIC DNA]</scope>
    <source>
        <strain evidence="1 2">ATCC 49844</strain>
    </source>
</reference>
<dbReference type="Proteomes" id="UP001521150">
    <property type="component" value="Unassembled WGS sequence"/>
</dbReference>
<comment type="caution">
    <text evidence="1">The sequence shown here is derived from an EMBL/GenBank/DDBJ whole genome shotgun (WGS) entry which is preliminary data.</text>
</comment>
<dbReference type="EMBL" id="JAJVCN010000001">
    <property type="protein sequence ID" value="MCE7003615.1"/>
    <property type="molecule type" value="Genomic_DNA"/>
</dbReference>
<organism evidence="1 2">
    <name type="scientific">Kibdelosporangium philippinense</name>
    <dbReference type="NCBI Taxonomy" id="211113"/>
    <lineage>
        <taxon>Bacteria</taxon>
        <taxon>Bacillati</taxon>
        <taxon>Actinomycetota</taxon>
        <taxon>Actinomycetes</taxon>
        <taxon>Pseudonocardiales</taxon>
        <taxon>Pseudonocardiaceae</taxon>
        <taxon>Kibdelosporangium</taxon>
    </lineage>
</organism>
<dbReference type="Gene3D" id="2.60.120.260">
    <property type="entry name" value="Galactose-binding domain-like"/>
    <property type="match status" value="1"/>
</dbReference>
<evidence type="ECO:0008006" key="3">
    <source>
        <dbReference type="Google" id="ProtNLM"/>
    </source>
</evidence>
<proteinExistence type="predicted"/>
<dbReference type="InterPro" id="IPR029062">
    <property type="entry name" value="Class_I_gatase-like"/>
</dbReference>
<dbReference type="RefSeq" id="WP_233725190.1">
    <property type="nucleotide sequence ID" value="NZ_JAJVCN010000001.1"/>
</dbReference>
<evidence type="ECO:0000313" key="1">
    <source>
        <dbReference type="EMBL" id="MCE7003615.1"/>
    </source>
</evidence>
<dbReference type="PANTHER" id="PTHR36848:SF2">
    <property type="entry name" value="SECRETED PROTEIN"/>
    <property type="match status" value="1"/>
</dbReference>
<dbReference type="SUPFAM" id="SSF49785">
    <property type="entry name" value="Galactose-binding domain-like"/>
    <property type="match status" value="1"/>
</dbReference>
<name>A0ABS8Z6W0_9PSEU</name>
<evidence type="ECO:0000313" key="2">
    <source>
        <dbReference type="Proteomes" id="UP001521150"/>
    </source>
</evidence>
<sequence>MFVNPRFDFPPGVNFEPWFVHHRAFAEESGRLSAFLDAARPECEVAVLYPLRTGWACGPGHHFGAHTAVWTEYLARAGIGFHLVDERDLRAATVASGKIFFSDRGYSTVVLPGVEVVKDIATVEVLQRMRAAGGTVLASGELPAASQQRGSDPALTAMASAACTKHWPDTPTIAELDMTLRGGRVRTADPNVTVWTSSGRDDHGTRVAFFVDSPHRQTVTVIPPSVPASVRRFDATTGEILDLGTTSGALRLECHAEQLVCLLFTDGPTSVPADIVLSTGWSIDIGEGPRPVRTDIGWERQGMAEYSGIAEYRLRFDMPDPEWPEWELVLPAVHTAAEVTLNGTEIANLAWPPYSCPIPRGLLKPTGNVLKLFVASTAANAYYAKSGQRTELAPSGLAAFPCSEATSVDRLGPVVGDLPSGSTPMPLRACLMWLIMICRDHSCVG</sequence>
<protein>
    <recommendedName>
        <fullName evidence="3">Glycosyl hydrolases family 2 sugar binding domain-containing protein</fullName>
    </recommendedName>
</protein>
<accession>A0ABS8Z6W0</accession>
<dbReference type="PANTHER" id="PTHR36848">
    <property type="entry name" value="DNA-BINDING PROTEIN (PUTATIVE SECRETED PROTEIN)-RELATED"/>
    <property type="match status" value="1"/>
</dbReference>
<dbReference type="Gene3D" id="3.40.50.880">
    <property type="match status" value="1"/>
</dbReference>